<dbReference type="AlphaFoldDB" id="A0A8X7XRV6"/>
<evidence type="ECO:0000259" key="3">
    <source>
        <dbReference type="Pfam" id="PF20160"/>
    </source>
</evidence>
<dbReference type="Proteomes" id="UP000886885">
    <property type="component" value="Chromosome 19D"/>
</dbReference>
<accession>A0A8X7XRV6</accession>
<dbReference type="InterPro" id="IPR050216">
    <property type="entry name" value="LRR_domain-containing"/>
</dbReference>
<evidence type="ECO:0000313" key="4">
    <source>
        <dbReference type="EMBL" id="KAG6737281.1"/>
    </source>
</evidence>
<dbReference type="InterPro" id="IPR045344">
    <property type="entry name" value="C-JID"/>
</dbReference>
<reference evidence="4" key="1">
    <citation type="journal article" date="2020" name="bioRxiv">
        <title>Hybrid origin of Populus tomentosa Carr. identified through genome sequencing and phylogenomic analysis.</title>
        <authorList>
            <person name="An X."/>
            <person name="Gao K."/>
            <person name="Chen Z."/>
            <person name="Li J."/>
            <person name="Yang X."/>
            <person name="Yang X."/>
            <person name="Zhou J."/>
            <person name="Guo T."/>
            <person name="Zhao T."/>
            <person name="Huang S."/>
            <person name="Miao D."/>
            <person name="Khan W.U."/>
            <person name="Rao P."/>
            <person name="Ye M."/>
            <person name="Lei B."/>
            <person name="Liao W."/>
            <person name="Wang J."/>
            <person name="Ji L."/>
            <person name="Li Y."/>
            <person name="Guo B."/>
            <person name="Mustafa N.S."/>
            <person name="Li S."/>
            <person name="Yun Q."/>
            <person name="Keller S.R."/>
            <person name="Mao J."/>
            <person name="Zhang R."/>
            <person name="Strauss S.H."/>
        </authorList>
    </citation>
    <scope>NUCLEOTIDE SEQUENCE</scope>
    <source>
        <strain evidence="4">GM15</strain>
        <tissue evidence="4">Leaf</tissue>
    </source>
</reference>
<proteinExistence type="predicted"/>
<evidence type="ECO:0000256" key="2">
    <source>
        <dbReference type="ARBA" id="ARBA00022737"/>
    </source>
</evidence>
<evidence type="ECO:0000256" key="1">
    <source>
        <dbReference type="ARBA" id="ARBA00022614"/>
    </source>
</evidence>
<dbReference type="PANTHER" id="PTHR48051:SF46">
    <property type="entry name" value="LEUCINE RICH REPEAT-CONTAINING DOMAIN PROTEIN"/>
    <property type="match status" value="1"/>
</dbReference>
<organism evidence="4 5">
    <name type="scientific">Populus tomentosa</name>
    <name type="common">Chinese white poplar</name>
    <dbReference type="NCBI Taxonomy" id="118781"/>
    <lineage>
        <taxon>Eukaryota</taxon>
        <taxon>Viridiplantae</taxon>
        <taxon>Streptophyta</taxon>
        <taxon>Embryophyta</taxon>
        <taxon>Tracheophyta</taxon>
        <taxon>Spermatophyta</taxon>
        <taxon>Magnoliopsida</taxon>
        <taxon>eudicotyledons</taxon>
        <taxon>Gunneridae</taxon>
        <taxon>Pentapetalae</taxon>
        <taxon>rosids</taxon>
        <taxon>fabids</taxon>
        <taxon>Malpighiales</taxon>
        <taxon>Salicaceae</taxon>
        <taxon>Saliceae</taxon>
        <taxon>Populus</taxon>
    </lineage>
</organism>
<name>A0A8X7XRV6_POPTO</name>
<evidence type="ECO:0000313" key="5">
    <source>
        <dbReference type="Proteomes" id="UP000886885"/>
    </source>
</evidence>
<keyword evidence="5" id="KW-1185">Reference proteome</keyword>
<dbReference type="EMBL" id="JAAWWB010000038">
    <property type="protein sequence ID" value="KAG6737281.1"/>
    <property type="molecule type" value="Genomic_DNA"/>
</dbReference>
<comment type="caution">
    <text evidence="4">The sequence shown here is derived from an EMBL/GenBank/DDBJ whole genome shotgun (WGS) entry which is preliminary data.</text>
</comment>
<dbReference type="Pfam" id="PF20160">
    <property type="entry name" value="C-JID"/>
    <property type="match status" value="1"/>
</dbReference>
<dbReference type="OrthoDB" id="850660at2759"/>
<keyword evidence="2" id="KW-0677">Repeat</keyword>
<gene>
    <name evidence="4" type="ORF">POTOM_058795</name>
</gene>
<protein>
    <recommendedName>
        <fullName evidence="3">C-JID domain-containing protein</fullName>
    </recommendedName>
</protein>
<dbReference type="GO" id="GO:0005737">
    <property type="term" value="C:cytoplasm"/>
    <property type="evidence" value="ECO:0007669"/>
    <property type="project" value="TreeGrafter"/>
</dbReference>
<keyword evidence="1" id="KW-0433">Leucine-rich repeat</keyword>
<feature type="domain" description="C-JID" evidence="3">
    <location>
        <begin position="293"/>
        <end position="416"/>
    </location>
</feature>
<sequence length="461" mass="51319">MGTEAIQGMAINLLRVNDMKVDVNVFCNLQNLRLLQLNHVKLGGGCEYLLRKLTWLCWHGFPLSFIPDGLYGENLVAIDMRHSNLRQVKNSKVPSTIVRLKNLQDLSLCGCKGSNSATLPSRLMSWLLPRKTPNPTNLLPPSFHGLNRLTSLLLSDCNLSDDALPRDLGSLPSLTKLELDRNSFQSLPAGLSSLLRLKGLRLDDNTRLQTIPALPRNLDVLQASNCTSLERLPDISVASRMRLLYIANCPKLIEAPGLDKSKSITDIDMEGCYDISNTLKNSLHKGCFSGMVLPGNEIPALFNYKNEGASILFKLPEFDGRNLKGMNVCIVCSSHLEKKQTKSITIKLTNHTKGFTKDCRKVAVNLVKSCEDHLWQGHISNKSFQLDSEDEVELIVDCRNTMTVKKTGVYLVYEQEEAKLKAKRGLDSDDEAGSSCDNLVLAKRLRIETSPQIIEENMDVA</sequence>
<dbReference type="PANTHER" id="PTHR48051">
    <property type="match status" value="1"/>
</dbReference>